<dbReference type="EMBL" id="LJSK01000319">
    <property type="protein sequence ID" value="KPI83838.1"/>
    <property type="molecule type" value="Genomic_DNA"/>
</dbReference>
<dbReference type="OMA" id="RAKKHDF"/>
<evidence type="ECO:0000259" key="3">
    <source>
        <dbReference type="Pfam" id="PF23398"/>
    </source>
</evidence>
<feature type="region of interest" description="Disordered" evidence="2">
    <location>
        <begin position="1147"/>
        <end position="1173"/>
    </location>
</feature>
<feature type="region of interest" description="Disordered" evidence="2">
    <location>
        <begin position="228"/>
        <end position="248"/>
    </location>
</feature>
<feature type="compositionally biased region" description="Low complexity" evidence="2">
    <location>
        <begin position="11"/>
        <end position="32"/>
    </location>
</feature>
<dbReference type="Proteomes" id="UP000038009">
    <property type="component" value="Unassembled WGS sequence"/>
</dbReference>
<feature type="region of interest" description="Disordered" evidence="2">
    <location>
        <begin position="1"/>
        <end position="71"/>
    </location>
</feature>
<evidence type="ECO:0000313" key="4">
    <source>
        <dbReference type="EMBL" id="KPI83838.1"/>
    </source>
</evidence>
<feature type="compositionally biased region" description="Polar residues" evidence="2">
    <location>
        <begin position="1423"/>
        <end position="1439"/>
    </location>
</feature>
<dbReference type="InterPro" id="IPR026203">
    <property type="entry name" value="IHABP"/>
</dbReference>
<evidence type="ECO:0000313" key="5">
    <source>
        <dbReference type="Proteomes" id="UP000038009"/>
    </source>
</evidence>
<feature type="compositionally biased region" description="Low complexity" evidence="2">
    <location>
        <begin position="164"/>
        <end position="175"/>
    </location>
</feature>
<dbReference type="InterPro" id="IPR056614">
    <property type="entry name" value="FAZ1_cons"/>
</dbReference>
<dbReference type="Pfam" id="PF23398">
    <property type="entry name" value="FAZ1_cons"/>
    <property type="match status" value="1"/>
</dbReference>
<reference evidence="4 5" key="1">
    <citation type="journal article" date="2015" name="PLoS Pathog.">
        <title>Leptomonas seymouri: Adaptations to the Dixenous Life Cycle Analyzed by Genome Sequencing, Transcriptome Profiling and Co-infection with Leishmania donovani.</title>
        <authorList>
            <person name="Kraeva N."/>
            <person name="Butenko A."/>
            <person name="Hlavacova J."/>
            <person name="Kostygov A."/>
            <person name="Myskova J."/>
            <person name="Grybchuk D."/>
            <person name="Lestinova T."/>
            <person name="Votypka J."/>
            <person name="Volf P."/>
            <person name="Opperdoes F."/>
            <person name="Flegontov P."/>
            <person name="Lukes J."/>
            <person name="Yurchenko V."/>
        </authorList>
    </citation>
    <scope>NUCLEOTIDE SEQUENCE [LARGE SCALE GENOMIC DNA]</scope>
    <source>
        <strain evidence="4 5">ATCC 30220</strain>
    </source>
</reference>
<feature type="region of interest" description="Disordered" evidence="2">
    <location>
        <begin position="163"/>
        <end position="186"/>
    </location>
</feature>
<feature type="compositionally biased region" description="Low complexity" evidence="2">
    <location>
        <begin position="1387"/>
        <end position="1420"/>
    </location>
</feature>
<feature type="coiled-coil region" evidence="1">
    <location>
        <begin position="579"/>
        <end position="627"/>
    </location>
</feature>
<organism evidence="4 5">
    <name type="scientific">Leptomonas seymouri</name>
    <dbReference type="NCBI Taxonomy" id="5684"/>
    <lineage>
        <taxon>Eukaryota</taxon>
        <taxon>Discoba</taxon>
        <taxon>Euglenozoa</taxon>
        <taxon>Kinetoplastea</taxon>
        <taxon>Metakinetoplastina</taxon>
        <taxon>Trypanosomatida</taxon>
        <taxon>Trypanosomatidae</taxon>
        <taxon>Leishmaniinae</taxon>
        <taxon>Leptomonas</taxon>
    </lineage>
</organism>
<protein>
    <recommendedName>
        <fullName evidence="3">Flagellar attachment zone protein 1 conserved domain-containing protein</fullName>
    </recommendedName>
</protein>
<feature type="coiled-coil region" evidence="1">
    <location>
        <begin position="754"/>
        <end position="781"/>
    </location>
</feature>
<feature type="region of interest" description="Disordered" evidence="2">
    <location>
        <begin position="1349"/>
        <end position="1492"/>
    </location>
</feature>
<dbReference type="PANTHER" id="PTHR18956">
    <property type="entry name" value="HYALURONAN MEDIATED MOTILITY RECEPTOR"/>
    <property type="match status" value="1"/>
</dbReference>
<proteinExistence type="predicted"/>
<feature type="coiled-coil region" evidence="1">
    <location>
        <begin position="250"/>
        <end position="333"/>
    </location>
</feature>
<evidence type="ECO:0000256" key="1">
    <source>
        <dbReference type="SAM" id="Coils"/>
    </source>
</evidence>
<name>A0A0N1HSU5_LEPSE</name>
<feature type="compositionally biased region" description="Polar residues" evidence="2">
    <location>
        <begin position="1282"/>
        <end position="1301"/>
    </location>
</feature>
<keyword evidence="5" id="KW-1185">Reference proteome</keyword>
<feature type="domain" description="Flagellar attachment zone protein 1 conserved" evidence="3">
    <location>
        <begin position="379"/>
        <end position="464"/>
    </location>
</feature>
<accession>A0A0N1HSU5</accession>
<comment type="caution">
    <text evidence="4">The sequence shown here is derived from an EMBL/GenBank/DDBJ whole genome shotgun (WGS) entry which is preliminary data.</text>
</comment>
<feature type="coiled-coil region" evidence="1">
    <location>
        <begin position="501"/>
        <end position="553"/>
    </location>
</feature>
<keyword evidence="1" id="KW-0175">Coiled coil</keyword>
<feature type="coiled-coil region" evidence="1">
    <location>
        <begin position="1004"/>
        <end position="1045"/>
    </location>
</feature>
<evidence type="ECO:0000256" key="2">
    <source>
        <dbReference type="SAM" id="MobiDB-lite"/>
    </source>
</evidence>
<feature type="coiled-coil region" evidence="1">
    <location>
        <begin position="854"/>
        <end position="888"/>
    </location>
</feature>
<sequence length="1492" mass="160105">MESRKLKRYDSAPISTGASSSATAAAAVRTAAHVSHIPRQHGNPPLTSSSKPTINSSSSSTAAATQSASRAAEPYEKQLEAYYRCMEEDNQALARFYETHMADIASLKVLAQERKYKETVMKSMEAKVAAMDAFLQEMVDLTAPSRGLRLRNDANVRDTASGALLKSSNSNLKSSTPSAGQPASMDSVRDAVQTMQASLQAACASEEKHIATIQALEKEVAEWKAKAQSRHTRTASGATDGGSSEDTVFLPGTAKELREAQHRVRDLERRLTKATLEAKNAAAALAQLEQRQQVTTQTLQRREDELAAMRRLLNSKEQLLVALEEEAKTTRTSTATTAAAVFTPRADGAAGYARTNSAPAGAAVPHHRLGGETCSDRLVVTRHYRLLGGRRFVDAQEFSAAAFRDAFMRSVSTLLRIPHAYLTSVEVRTHAEAVSVELDIRHSARVGEDEIDFMLLSHDYPELMVYLEKVKTELAAKMPLDRNAARVKELQATLFDKDRELDYLRRKLRALEESVERRDNDRDILDKDVDAALQETECTVKVLYEALQTAQKETEAAQKALSVKASQVRVLEQAKATMVDASATAERNYEQEIEKLNEQLAETRADLNKARDALTQVTQQARAEEKMDMHLAVFTFDIPLSTSSAQRMAASILQDAQQTRVLHALVLAYAGRTGGAIPVQVKSCAVPSGSSNASSSHTSSLPSSSSVLQVAVELAYYANRRTSDTMRGEIDCKLKGGGSCTPVNEYLRLQGEAARKEAAAAADAQRAVSDAEQRASAATAAMRAEKQHAHDAKSGAAAVQLADIATRVASIFPDPPSAGAGSPSKTNSVVSRVEQLIIRVVTAEAAASRFKEESQRAAHRLTDVQQEREQLQQTLSELTARCTEVRVAKEHLASRLATAEDELRTAQMGAAESESALVEKSKRLELALRAKTAAAQAEKEKSAQELKNALAASADRLAETEEALAVKDKELKRLQARLASTASSSSTAAAKSSVNEEAALREALKIAKEDRTALARQVKEMETDMNDLSNIQAAMQRELESTQQELRAKGHDFDLLVKQLIRMEEKEKKWQADQHLQAVSPDSPSRLQSDEAEKDDVARESLVVLTNSNTNLQQCLRKLQRTMKTMGLEVNGTSSNNSAKVQKGIAKPAASAMDDSNENGRGVRRSDHRKGALSATVSRAAMDHQQLSAQLSDLLLRMLEALDTDLNSGNSHADVGRAAGSGAAFTRTASCHSNPADCSRHRSAQPCIVKQRLSNLSFARTQSTPALVERSSLGTRDDDTAAATQRSTPKAESSAPGNDNATAAAGYSSPTVTGSGGKATVDAAPRLEFHRQTSAHTYIRSNTATAALNNRSGSGSGGGLPRTCGGATNAGSAGAEKERQSRELPPRRTGSGAAGTSTTAVTTSNKNSSSSRLPSSGSGRHNPPSTATATPTVKSNPFRHSNAAAASSSSSAAGSATLTQGTNGCRQIPTSTTETGGASSSSQTNKRYRMRF</sequence>
<feature type="compositionally biased region" description="Low complexity" evidence="2">
    <location>
        <begin position="47"/>
        <end position="71"/>
    </location>
</feature>
<feature type="coiled-coil region" evidence="1">
    <location>
        <begin position="943"/>
        <end position="977"/>
    </location>
</feature>
<feature type="compositionally biased region" description="Basic and acidic residues" evidence="2">
    <location>
        <begin position="1"/>
        <end position="10"/>
    </location>
</feature>
<dbReference type="VEuPathDB" id="TriTrypDB:Lsey_0319_0070"/>
<dbReference type="OrthoDB" id="267039at2759"/>
<feature type="region of interest" description="Disordered" evidence="2">
    <location>
        <begin position="1071"/>
        <end position="1095"/>
    </location>
</feature>
<feature type="region of interest" description="Disordered" evidence="2">
    <location>
        <begin position="1264"/>
        <end position="1319"/>
    </location>
</feature>
<gene>
    <name evidence="4" type="ORF">ABL78_7123</name>
</gene>
<dbReference type="PANTHER" id="PTHR18956:SF6">
    <property type="entry name" value="HYALURONAN MEDIATED MOTILITY RECEPTOR"/>
    <property type="match status" value="1"/>
</dbReference>
<feature type="compositionally biased region" description="Polar residues" evidence="2">
    <location>
        <begin position="1457"/>
        <end position="1469"/>
    </location>
</feature>
<feature type="compositionally biased region" description="Basic and acidic residues" evidence="2">
    <location>
        <begin position="1375"/>
        <end position="1386"/>
    </location>
</feature>
<feature type="compositionally biased region" description="Low complexity" evidence="2">
    <location>
        <begin position="1470"/>
        <end position="1484"/>
    </location>
</feature>
<feature type="compositionally biased region" description="Low complexity" evidence="2">
    <location>
        <begin position="1441"/>
        <end position="1456"/>
    </location>
</feature>
<dbReference type="GO" id="GO:0005540">
    <property type="term" value="F:hyaluronic acid binding"/>
    <property type="evidence" value="ECO:0007669"/>
    <property type="project" value="InterPro"/>
</dbReference>
<feature type="compositionally biased region" description="Polar residues" evidence="2">
    <location>
        <begin position="234"/>
        <end position="246"/>
    </location>
</feature>